<accession>A0AAX1J8T1</accession>
<reference evidence="1 3" key="1">
    <citation type="journal article" date="2019" name="Emerg. Microbes Infect.">
        <title>Comprehensive subspecies identification of 175 nontuberculous mycobacteria species based on 7547 genomic profiles.</title>
        <authorList>
            <person name="Matsumoto Y."/>
            <person name="Kinjo T."/>
            <person name="Motooka D."/>
            <person name="Nabeya D."/>
            <person name="Jung N."/>
            <person name="Uechi K."/>
            <person name="Horii T."/>
            <person name="Iida T."/>
            <person name="Fujita J."/>
            <person name="Nakamura S."/>
        </authorList>
    </citation>
    <scope>NUCLEOTIDE SEQUENCE [LARGE SCALE GENOMIC DNA]</scope>
    <source>
        <strain evidence="1 3">JCM 13573</strain>
    </source>
</reference>
<evidence type="ECO:0000313" key="2">
    <source>
        <dbReference type="EMBL" id="QPI37881.1"/>
    </source>
</evidence>
<dbReference type="EMBL" id="BLKU01000005">
    <property type="protein sequence ID" value="GFG65797.1"/>
    <property type="molecule type" value="Genomic_DNA"/>
</dbReference>
<dbReference type="AlphaFoldDB" id="A0AAX1J8T1"/>
<evidence type="ECO:0000313" key="4">
    <source>
        <dbReference type="Proteomes" id="UP000663583"/>
    </source>
</evidence>
<gene>
    <name evidence="2" type="ORF">I2456_27185</name>
    <name evidence="1" type="ORF">MKUB_32870</name>
</gene>
<name>A0AAX1J8T1_9MYCO</name>
<proteinExistence type="predicted"/>
<sequence>MTGEREHVAIFNPLVLPLPAWHPDGPDGAIDGYVIPFVMPPDTAGGEPDRGHRLRIYPNDAGPGWLASIWDGKDYAKNAEQARALAAAWIRAAEVLENVKPVVDAEDAEMIADAEPPDDDFQCLGCGKRTTVDTPTGWRCTECGASDDAR</sequence>
<dbReference type="Proteomes" id="UP000465306">
    <property type="component" value="Unassembled WGS sequence"/>
</dbReference>
<organism evidence="2 4">
    <name type="scientific">Mycobacterium kubicae</name>
    <dbReference type="NCBI Taxonomy" id="120959"/>
    <lineage>
        <taxon>Bacteria</taxon>
        <taxon>Bacillati</taxon>
        <taxon>Actinomycetota</taxon>
        <taxon>Actinomycetes</taxon>
        <taxon>Mycobacteriales</taxon>
        <taxon>Mycobacteriaceae</taxon>
        <taxon>Mycobacterium</taxon>
        <taxon>Mycobacterium simiae complex</taxon>
    </lineage>
</organism>
<dbReference type="KEGG" id="mku:I2456_27185"/>
<protein>
    <submittedName>
        <fullName evidence="2">Uncharacterized protein</fullName>
    </submittedName>
</protein>
<evidence type="ECO:0000313" key="3">
    <source>
        <dbReference type="Proteomes" id="UP000465306"/>
    </source>
</evidence>
<reference evidence="2" key="3">
    <citation type="submission" date="2020-11" db="EMBL/GenBank/DDBJ databases">
        <title>Intraspecies plasmid and genomic variation of Mycobacterium kubicae revealed by the complete genome sequences of two clinical isolates.</title>
        <authorList>
            <person name="Hendrix J.R."/>
            <person name="Epperson L.E."/>
            <person name="Honda J.R."/>
            <person name="Strong M."/>
        </authorList>
    </citation>
    <scope>NUCLEOTIDE SEQUENCE</scope>
    <source>
        <strain evidence="2">JCM 13573</strain>
    </source>
</reference>
<reference evidence="1" key="2">
    <citation type="submission" date="2020-02" db="EMBL/GenBank/DDBJ databases">
        <authorList>
            <person name="Matsumoto Y."/>
            <person name="Kinjo T."/>
            <person name="Motooka D."/>
            <person name="Nabeya D."/>
            <person name="Jung N."/>
            <person name="Uechi K."/>
            <person name="Horii T."/>
            <person name="Iida T."/>
            <person name="Fujita J."/>
            <person name="Nakamura S."/>
        </authorList>
    </citation>
    <scope>NUCLEOTIDE SEQUENCE</scope>
    <source>
        <strain evidence="1">JCM 13573</strain>
    </source>
</reference>
<keyword evidence="3" id="KW-1185">Reference proteome</keyword>
<dbReference type="RefSeq" id="WP_085074933.1">
    <property type="nucleotide sequence ID" value="NZ_BLKU01000005.1"/>
</dbReference>
<dbReference type="EMBL" id="CP065047">
    <property type="protein sequence ID" value="QPI37881.1"/>
    <property type="molecule type" value="Genomic_DNA"/>
</dbReference>
<evidence type="ECO:0000313" key="1">
    <source>
        <dbReference type="EMBL" id="GFG65797.1"/>
    </source>
</evidence>
<dbReference type="Proteomes" id="UP000663583">
    <property type="component" value="Chromosome"/>
</dbReference>